<organism evidence="2 3">
    <name type="scientific">Faucicola osloensis</name>
    <name type="common">Moraxella osloensis</name>
    <dbReference type="NCBI Taxonomy" id="34062"/>
    <lineage>
        <taxon>Bacteria</taxon>
        <taxon>Pseudomonadati</taxon>
        <taxon>Pseudomonadota</taxon>
        <taxon>Gammaproteobacteria</taxon>
        <taxon>Moraxellales</taxon>
        <taxon>Moraxellaceae</taxon>
        <taxon>Faucicola</taxon>
    </lineage>
</organism>
<evidence type="ECO:0000313" key="2">
    <source>
        <dbReference type="EMBL" id="PKZ68952.1"/>
    </source>
</evidence>
<proteinExistence type="predicted"/>
<accession>A0A2I1RIK4</accession>
<evidence type="ECO:0000313" key="3">
    <source>
        <dbReference type="Proteomes" id="UP000234914"/>
    </source>
</evidence>
<gene>
    <name evidence="2" type="ORF">CYJ96_05675</name>
</gene>
<feature type="signal peptide" evidence="1">
    <location>
        <begin position="1"/>
        <end position="39"/>
    </location>
</feature>
<keyword evidence="1" id="KW-0732">Signal</keyword>
<feature type="chain" id="PRO_5014193460" evidence="1">
    <location>
        <begin position="40"/>
        <end position="291"/>
    </location>
</feature>
<comment type="caution">
    <text evidence="2">The sequence shown here is derived from an EMBL/GenBank/DDBJ whole genome shotgun (WGS) entry which is preliminary data.</text>
</comment>
<dbReference type="Proteomes" id="UP000234914">
    <property type="component" value="Unassembled WGS sequence"/>
</dbReference>
<evidence type="ECO:0000256" key="1">
    <source>
        <dbReference type="SAM" id="SignalP"/>
    </source>
</evidence>
<protein>
    <submittedName>
        <fullName evidence="2">Uncharacterized protein</fullName>
    </submittedName>
</protein>
<dbReference type="EMBL" id="PKJS01000006">
    <property type="protein sequence ID" value="PKZ68952.1"/>
    <property type="molecule type" value="Genomic_DNA"/>
</dbReference>
<reference evidence="2 3" key="1">
    <citation type="submission" date="2017-12" db="EMBL/GenBank/DDBJ databases">
        <title>Phylogenetic diversity of female urinary microbiome.</title>
        <authorList>
            <person name="Thomas-White K."/>
            <person name="Wolfe A.J."/>
        </authorList>
    </citation>
    <scope>NUCLEOTIDE SEQUENCE [LARGE SCALE GENOMIC DNA]</scope>
    <source>
        <strain evidence="2 3">UMB0416</strain>
    </source>
</reference>
<name>A0A2I1RIK4_FAUOS</name>
<dbReference type="RefSeq" id="WP_101964261.1">
    <property type="nucleotide sequence ID" value="NZ_JAHXOB010000014.1"/>
</dbReference>
<dbReference type="AlphaFoldDB" id="A0A2I1RIK4"/>
<sequence length="291" mass="31749">MKVIFIQSSVAASTQLSKIRLSLLSLIVMTGLAANTANAALASQVLPVKYHAGQYCPSDMKAFVPKGTAHKNFVADISCMRQQLQAYQAEHQPINTRFQAYKADAWLSYVGHEDSEASLTKAGHYALNEALSILEALKTNQVDKLPLTADIPPTSGLQRPDLWASLLTIKQTPAFTPLVKTVADSEVKLIWAEAEFCEFGWRHSREHYSAADRWVATAELTALNTSGVDKQSFNGLKTQYLARLKPLAGTKNSKQSCRGAVLPYIELPKVGITEPSPQPLPLPVVPVASPH</sequence>